<evidence type="ECO:0000256" key="4">
    <source>
        <dbReference type="PIRSR" id="PIRSR002736-50"/>
    </source>
</evidence>
<proteinExistence type="predicted"/>
<keyword evidence="3 4" id="KW-0597">Phosphoprotein</keyword>
<dbReference type="InterPro" id="IPR006495">
    <property type="entry name" value="CitD"/>
</dbReference>
<organism evidence="5 6">
    <name type="scientific">Citrobacter amalonaticus</name>
    <dbReference type="NCBI Taxonomy" id="35703"/>
    <lineage>
        <taxon>Bacteria</taxon>
        <taxon>Pseudomonadati</taxon>
        <taxon>Pseudomonadota</taxon>
        <taxon>Gammaproteobacteria</taxon>
        <taxon>Enterobacterales</taxon>
        <taxon>Enterobacteriaceae</taxon>
        <taxon>Citrobacter</taxon>
    </lineage>
</organism>
<evidence type="ECO:0000256" key="3">
    <source>
        <dbReference type="ARBA" id="ARBA00022553"/>
    </source>
</evidence>
<dbReference type="PIRSF" id="PIRSF002736">
    <property type="entry name" value="Citrt_lyas_gamma"/>
    <property type="match status" value="1"/>
</dbReference>
<dbReference type="InterPro" id="IPR023439">
    <property type="entry name" value="Mal_deCO2ase/Cit_lyase_ACP"/>
</dbReference>
<keyword evidence="5" id="KW-0456">Lyase</keyword>
<dbReference type="AlphaFoldDB" id="A0A2S4RR15"/>
<dbReference type="NCBIfam" id="NF009726">
    <property type="entry name" value="PRK13253.1"/>
    <property type="match status" value="1"/>
</dbReference>
<dbReference type="Pfam" id="PF06857">
    <property type="entry name" value="ACP"/>
    <property type="match status" value="1"/>
</dbReference>
<name>A0A2S4RR15_CITAM</name>
<dbReference type="Proteomes" id="UP000237003">
    <property type="component" value="Unassembled WGS sequence"/>
</dbReference>
<comment type="caution">
    <text evidence="5">The sequence shown here is derived from an EMBL/GenBank/DDBJ whole genome shotgun (WGS) entry which is preliminary data.</text>
</comment>
<dbReference type="EMBL" id="PQLX01000014">
    <property type="protein sequence ID" value="POU60376.1"/>
    <property type="molecule type" value="Genomic_DNA"/>
</dbReference>
<dbReference type="NCBIfam" id="TIGR01608">
    <property type="entry name" value="citD"/>
    <property type="match status" value="1"/>
</dbReference>
<dbReference type="GO" id="GO:0016829">
    <property type="term" value="F:lyase activity"/>
    <property type="evidence" value="ECO:0007669"/>
    <property type="project" value="UniProtKB-KW"/>
</dbReference>
<evidence type="ECO:0000313" key="5">
    <source>
        <dbReference type="EMBL" id="POU60376.1"/>
    </source>
</evidence>
<feature type="modified residue" description="O-(phosphoribosyl dephospho-coenzyme A)serine" evidence="4">
    <location>
        <position position="14"/>
    </location>
</feature>
<accession>A0A2S4RR15</accession>
<keyword evidence="2" id="KW-0963">Cytoplasm</keyword>
<evidence type="ECO:0000256" key="1">
    <source>
        <dbReference type="ARBA" id="ARBA00004496"/>
    </source>
</evidence>
<comment type="subcellular location">
    <subcellularLocation>
        <location evidence="1">Cytoplasm</location>
    </subcellularLocation>
</comment>
<evidence type="ECO:0000256" key="2">
    <source>
        <dbReference type="ARBA" id="ARBA00022490"/>
    </source>
</evidence>
<dbReference type="OrthoDB" id="9798736at2"/>
<protein>
    <submittedName>
        <fullName evidence="5">Citrate lyase acyl carrier protein</fullName>
    </submittedName>
</protein>
<reference evidence="5 6" key="1">
    <citation type="submission" date="2018-01" db="EMBL/GenBank/DDBJ databases">
        <title>Complete genome sequences of 14 Citrobacter spp. isolated from plant in Canada.</title>
        <authorList>
            <person name="Bhandare S.G."/>
            <person name="Colavecchio A."/>
            <person name="Jeukens J."/>
            <person name="Emond-Rheault J.-G."/>
            <person name="Freschi L."/>
            <person name="Hamel J."/>
            <person name="Kukavica-Ibrulj I."/>
            <person name="Levesque R."/>
            <person name="Goodridge L."/>
        </authorList>
    </citation>
    <scope>NUCLEOTIDE SEQUENCE [LARGE SCALE GENOMIC DNA]</scope>
    <source>
        <strain evidence="5 6">S1285</strain>
    </source>
</reference>
<dbReference type="GO" id="GO:0005737">
    <property type="term" value="C:cytoplasm"/>
    <property type="evidence" value="ECO:0007669"/>
    <property type="project" value="UniProtKB-SubCell"/>
</dbReference>
<sequence length="99" mass="10345">MNTIIPAIAGTLESSDVLVRITPAPDAQSVAIVIASSVEKQFGDAIRATVHNVLTDHHITGIDVAVEDKGALDCVLRARLMCALVRAGFPLPVTTGEAQ</sequence>
<evidence type="ECO:0000313" key="6">
    <source>
        <dbReference type="Proteomes" id="UP000237003"/>
    </source>
</evidence>
<gene>
    <name evidence="5" type="primary">citD</name>
    <name evidence="5" type="ORF">C3430_25335</name>
</gene>
<dbReference type="RefSeq" id="WP_103780634.1">
    <property type="nucleotide sequence ID" value="NZ_PQLX01000014.1"/>
</dbReference>